<evidence type="ECO:0000259" key="1">
    <source>
        <dbReference type="Pfam" id="PF13640"/>
    </source>
</evidence>
<name>A0ABV5GI38_9FLAO</name>
<dbReference type="Gene3D" id="2.60.120.620">
    <property type="entry name" value="q2cbj1_9rhob like domain"/>
    <property type="match status" value="1"/>
</dbReference>
<sequence length="278" mass="32804">MLKRHKVNRNQLADLIFSKIEKNKDTLVKQFQYSKPEIGFFYLDDLLPEDIALKIFNFFPKPVNMVLKKSLRENKYVAAQMNQYDSILEEIIYAFQDIRIVTLIAEICVINDCFPDEKLYAGGISLMEEKQYLNPHLDNSHDKERERWRVLNLLYYVTPNWKLEYGGNLELWPNGLKNKQITIESKFNRLAVMATHNKSLHSVSPVVVNNKRCCVSNYYFSNSPLQVTDSFHVTSFRGRPENKITDIILQTDTWLRNGIRKIFKKGIKENPHYYNKEK</sequence>
<accession>A0ABV5GI38</accession>
<protein>
    <submittedName>
        <fullName evidence="2">2OG-Fe(II) oxygenase</fullName>
    </submittedName>
</protein>
<dbReference type="EMBL" id="JBHMEY010000001">
    <property type="protein sequence ID" value="MFB9095036.1"/>
    <property type="molecule type" value="Genomic_DNA"/>
</dbReference>
<comment type="caution">
    <text evidence="2">The sequence shown here is derived from an EMBL/GenBank/DDBJ whole genome shotgun (WGS) entry which is preliminary data.</text>
</comment>
<dbReference type="Proteomes" id="UP001589607">
    <property type="component" value="Unassembled WGS sequence"/>
</dbReference>
<evidence type="ECO:0000313" key="2">
    <source>
        <dbReference type="EMBL" id="MFB9095036.1"/>
    </source>
</evidence>
<feature type="domain" description="Prolyl 4-hydroxylase alpha subunit Fe(2+) 2OG dioxygenase" evidence="1">
    <location>
        <begin position="125"/>
        <end position="219"/>
    </location>
</feature>
<reference evidence="2 3" key="1">
    <citation type="submission" date="2024-09" db="EMBL/GenBank/DDBJ databases">
        <authorList>
            <person name="Sun Q."/>
            <person name="Mori K."/>
        </authorList>
    </citation>
    <scope>NUCLEOTIDE SEQUENCE [LARGE SCALE GENOMIC DNA]</scope>
    <source>
        <strain evidence="2 3">CECT 7955</strain>
    </source>
</reference>
<organism evidence="2 3">
    <name type="scientific">Flavobacterium jumunjinense</name>
    <dbReference type="NCBI Taxonomy" id="998845"/>
    <lineage>
        <taxon>Bacteria</taxon>
        <taxon>Pseudomonadati</taxon>
        <taxon>Bacteroidota</taxon>
        <taxon>Flavobacteriia</taxon>
        <taxon>Flavobacteriales</taxon>
        <taxon>Flavobacteriaceae</taxon>
        <taxon>Flavobacterium</taxon>
    </lineage>
</organism>
<dbReference type="RefSeq" id="WP_236454800.1">
    <property type="nucleotide sequence ID" value="NZ_CBCSGE010000007.1"/>
</dbReference>
<gene>
    <name evidence="2" type="ORF">ACFFVF_00785</name>
</gene>
<dbReference type="InterPro" id="IPR044862">
    <property type="entry name" value="Pro_4_hyd_alph_FE2OG_OXY"/>
</dbReference>
<keyword evidence="3" id="KW-1185">Reference proteome</keyword>
<evidence type="ECO:0000313" key="3">
    <source>
        <dbReference type="Proteomes" id="UP001589607"/>
    </source>
</evidence>
<dbReference type="Pfam" id="PF13640">
    <property type="entry name" value="2OG-FeII_Oxy_3"/>
    <property type="match status" value="1"/>
</dbReference>
<proteinExistence type="predicted"/>